<dbReference type="OrthoDB" id="221929at2157"/>
<proteinExistence type="predicted"/>
<protein>
    <recommendedName>
        <fullName evidence="1">Halobacterial output domain-containing protein</fullName>
    </recommendedName>
</protein>
<gene>
    <name evidence="2" type="ORF">SAMN04488556_1699</name>
</gene>
<dbReference type="InterPro" id="IPR040624">
    <property type="entry name" value="HalOD1"/>
</dbReference>
<accession>A0A1I6QXT7</accession>
<evidence type="ECO:0000313" key="2">
    <source>
        <dbReference type="EMBL" id="SFS57321.1"/>
    </source>
</evidence>
<dbReference type="RefSeq" id="WP_092903463.1">
    <property type="nucleotide sequence ID" value="NZ_FOZS01000001.1"/>
</dbReference>
<name>A0A1I6QXT7_9EURY</name>
<evidence type="ECO:0000313" key="3">
    <source>
        <dbReference type="Proteomes" id="UP000199199"/>
    </source>
</evidence>
<feature type="domain" description="Halobacterial output" evidence="1">
    <location>
        <begin position="15"/>
        <end position="90"/>
    </location>
</feature>
<organism evidence="2 3">
    <name type="scientific">Halostagnicola kamekurae</name>
    <dbReference type="NCBI Taxonomy" id="619731"/>
    <lineage>
        <taxon>Archaea</taxon>
        <taxon>Methanobacteriati</taxon>
        <taxon>Methanobacteriota</taxon>
        <taxon>Stenosarchaea group</taxon>
        <taxon>Halobacteria</taxon>
        <taxon>Halobacteriales</taxon>
        <taxon>Natrialbaceae</taxon>
        <taxon>Halostagnicola</taxon>
    </lineage>
</organism>
<evidence type="ECO:0000259" key="1">
    <source>
        <dbReference type="Pfam" id="PF18545"/>
    </source>
</evidence>
<reference evidence="3" key="1">
    <citation type="submission" date="2016-10" db="EMBL/GenBank/DDBJ databases">
        <authorList>
            <person name="Varghese N."/>
            <person name="Submissions S."/>
        </authorList>
    </citation>
    <scope>NUCLEOTIDE SEQUENCE [LARGE SCALE GENOMIC DNA]</scope>
    <source>
        <strain evidence="3">DSM 22427</strain>
    </source>
</reference>
<dbReference type="EMBL" id="FOZS01000001">
    <property type="protein sequence ID" value="SFS57321.1"/>
    <property type="molecule type" value="Genomic_DNA"/>
</dbReference>
<keyword evidence="3" id="KW-1185">Reference proteome</keyword>
<sequence length="103" mass="10938">MVDPTDTSPVGRQLPPSQAIIEAVANAEGVDVIDLRPPAYEPLYSVVDPEALDLLFAHPNDASNSETRVSFVYEGYDIVVYGDGQVSVSEATSSNGRVNSLGN</sequence>
<dbReference type="Pfam" id="PF18545">
    <property type="entry name" value="HalOD1"/>
    <property type="match status" value="1"/>
</dbReference>
<dbReference type="Proteomes" id="UP000199199">
    <property type="component" value="Unassembled WGS sequence"/>
</dbReference>
<dbReference type="AlphaFoldDB" id="A0A1I6QXT7"/>